<comment type="caution">
    <text evidence="3">The sequence shown here is derived from an EMBL/GenBank/DDBJ whole genome shotgun (WGS) entry which is preliminary data.</text>
</comment>
<feature type="signal peptide" evidence="1">
    <location>
        <begin position="1"/>
        <end position="20"/>
    </location>
</feature>
<evidence type="ECO:0000313" key="3">
    <source>
        <dbReference type="EMBL" id="PVX29108.1"/>
    </source>
</evidence>
<proteinExistence type="predicted"/>
<dbReference type="PROSITE" id="PS51257">
    <property type="entry name" value="PROKAR_LIPOPROTEIN"/>
    <property type="match status" value="1"/>
</dbReference>
<evidence type="ECO:0000259" key="2">
    <source>
        <dbReference type="Pfam" id="PF10091"/>
    </source>
</evidence>
<feature type="chain" id="PRO_5015501370" evidence="1">
    <location>
        <begin position="21"/>
        <end position="479"/>
    </location>
</feature>
<name>A0A2U0SCK5_9SPHN</name>
<accession>A0A2U0SCK5</accession>
<keyword evidence="1" id="KW-0732">Signal</keyword>
<evidence type="ECO:0000256" key="1">
    <source>
        <dbReference type="SAM" id="SignalP"/>
    </source>
</evidence>
<feature type="domain" description="Glycoamylase-like" evidence="2">
    <location>
        <begin position="214"/>
        <end position="460"/>
    </location>
</feature>
<sequence length="479" mass="53953">MNRRALLSASTLLVGSTALASCAGTLGRAGVRTPAGPALPDWYADLEERTFRFFWERVNRSNGLVPDRWPSESFCSIASIGFALTAYAVGVERGWCKRAEARDLTLTTLRFLWEAPQGPEPSGNAGYKGFFYHFIDMERGHRFHDVELSSVDSTILFMGVLFAGQYFDRRDDREAEIRRLAEAIYARADWAWFQDGRRAISMGWHPGGGFIARNWEGYNEGMFVYVLGLGAPNYPLAPSSWEAWTAPYPQVWRGEGATRHLAFAPLFGHQYSHVWIDFRGIRDTAMQAAEMDYFENSRRAAYAQRAYCTANPMQWDGYSADLWGLTACDGPGHATLPFKGQQREFFAYSARGPLGMPDERDDGTLAPTAALGCLPFAPEIVIPCAERLRREYGDLLYGQYGFLDSLNPSYRFTSPEPVKGKVDPERGWVDDDYIGIDQGPILLMAANYRSDFVWRIMRKVPAIRRGLMQAGFRGGWLES</sequence>
<dbReference type="AlphaFoldDB" id="A0A2U0SCK5"/>
<dbReference type="Pfam" id="PF10091">
    <property type="entry name" value="Glycoamylase"/>
    <property type="match status" value="1"/>
</dbReference>
<evidence type="ECO:0000313" key="4">
    <source>
        <dbReference type="Proteomes" id="UP000245890"/>
    </source>
</evidence>
<protein>
    <submittedName>
        <fullName evidence="3">Tat pathway signal protein</fullName>
    </submittedName>
</protein>
<organism evidence="3 4">
    <name type="scientific">Sphingomonas pokkalii</name>
    <dbReference type="NCBI Taxonomy" id="2175090"/>
    <lineage>
        <taxon>Bacteria</taxon>
        <taxon>Pseudomonadati</taxon>
        <taxon>Pseudomonadota</taxon>
        <taxon>Alphaproteobacteria</taxon>
        <taxon>Sphingomonadales</taxon>
        <taxon>Sphingomonadaceae</taxon>
        <taxon>Sphingomonas</taxon>
    </lineage>
</organism>
<dbReference type="InterPro" id="IPR019282">
    <property type="entry name" value="Glycoamylase-like_cons_dom"/>
</dbReference>
<dbReference type="EMBL" id="QENQ01000001">
    <property type="protein sequence ID" value="PVX29108.1"/>
    <property type="molecule type" value="Genomic_DNA"/>
</dbReference>
<reference evidence="3 4" key="1">
    <citation type="submission" date="2018-05" db="EMBL/GenBank/DDBJ databases">
        <title>Description of Sphingomonas pokkalii sp nov, isolated from the rhizosphere of saline tolerant pokkali rice and its draft genome analysis.</title>
        <authorList>
            <person name="Menon R."/>
            <person name="Kumari S."/>
            <person name="Rameshkumar N."/>
        </authorList>
    </citation>
    <scope>NUCLEOTIDE SEQUENCE [LARGE SCALE GENOMIC DNA]</scope>
    <source>
        <strain evidence="3 4">L3B27</strain>
    </source>
</reference>
<gene>
    <name evidence="3" type="ORF">DD559_06970</name>
</gene>
<dbReference type="PIRSF" id="PIRSF028431">
    <property type="entry name" value="UCP028431"/>
    <property type="match status" value="1"/>
</dbReference>
<dbReference type="InterPro" id="IPR016883">
    <property type="entry name" value="UCP028431"/>
</dbReference>
<dbReference type="RefSeq" id="WP_116468551.1">
    <property type="nucleotide sequence ID" value="NZ_QENQ01000001.1"/>
</dbReference>
<dbReference type="Proteomes" id="UP000245890">
    <property type="component" value="Unassembled WGS sequence"/>
</dbReference>
<dbReference type="OrthoDB" id="5937621at2"/>
<dbReference type="Gene3D" id="1.50.10.140">
    <property type="match status" value="1"/>
</dbReference>
<keyword evidence="4" id="KW-1185">Reference proteome</keyword>